<gene>
    <name evidence="1" type="ORF">MNBD_GAMMA12-3089</name>
</gene>
<dbReference type="EMBL" id="UOFL01000257">
    <property type="protein sequence ID" value="VAW82959.1"/>
    <property type="molecule type" value="Genomic_DNA"/>
</dbReference>
<evidence type="ECO:0000313" key="1">
    <source>
        <dbReference type="EMBL" id="VAW82959.1"/>
    </source>
</evidence>
<sequence length="175" mass="20516">MTRQAIPEEYLQNCSAKHKKQLIDWWESLEQSNQEDIGVLLDHRYDDVAFVYGKDETGELSWHKLPIELDDSFLQEYDENKDAYEQEWTLADFGYFFGTKEIVLKPESTVRAFNVCINHPVARAAIINRLIRCDFSCPINDKDCPIRSFVDKSQLVEARLIYKDSISRKSIWVCN</sequence>
<organism evidence="1">
    <name type="scientific">hydrothermal vent metagenome</name>
    <dbReference type="NCBI Taxonomy" id="652676"/>
    <lineage>
        <taxon>unclassified sequences</taxon>
        <taxon>metagenomes</taxon>
        <taxon>ecological metagenomes</taxon>
    </lineage>
</organism>
<dbReference type="AlphaFoldDB" id="A0A3B0Z9L8"/>
<protein>
    <submittedName>
        <fullName evidence="1">Uncharacterized protein</fullName>
    </submittedName>
</protein>
<proteinExistence type="predicted"/>
<reference evidence="1" key="1">
    <citation type="submission" date="2018-06" db="EMBL/GenBank/DDBJ databases">
        <authorList>
            <person name="Zhirakovskaya E."/>
        </authorList>
    </citation>
    <scope>NUCLEOTIDE SEQUENCE</scope>
</reference>
<name>A0A3B0Z9L8_9ZZZZ</name>
<accession>A0A3B0Z9L8</accession>